<name>A0AAN6MW88_9PEZI</name>
<dbReference type="InterPro" id="IPR007889">
    <property type="entry name" value="HTH_Psq"/>
</dbReference>
<comment type="caution">
    <text evidence="2">The sequence shown here is derived from an EMBL/GenBank/DDBJ whole genome shotgun (WGS) entry which is preliminary data.</text>
</comment>
<keyword evidence="3" id="KW-1185">Reference proteome</keyword>
<organism evidence="2 3">
    <name type="scientific">Diplogelasinospora grovesii</name>
    <dbReference type="NCBI Taxonomy" id="303347"/>
    <lineage>
        <taxon>Eukaryota</taxon>
        <taxon>Fungi</taxon>
        <taxon>Dikarya</taxon>
        <taxon>Ascomycota</taxon>
        <taxon>Pezizomycotina</taxon>
        <taxon>Sordariomycetes</taxon>
        <taxon>Sordariomycetidae</taxon>
        <taxon>Sordariales</taxon>
        <taxon>Diplogelasinosporaceae</taxon>
        <taxon>Diplogelasinospora</taxon>
    </lineage>
</organism>
<dbReference type="AlphaFoldDB" id="A0AAN6MW88"/>
<evidence type="ECO:0000259" key="1">
    <source>
        <dbReference type="Pfam" id="PF05225"/>
    </source>
</evidence>
<dbReference type="Pfam" id="PF05225">
    <property type="entry name" value="HTH_psq"/>
    <property type="match status" value="1"/>
</dbReference>
<accession>A0AAN6MW88</accession>
<dbReference type="InterPro" id="IPR009057">
    <property type="entry name" value="Homeodomain-like_sf"/>
</dbReference>
<gene>
    <name evidence="2" type="ORF">QBC46DRAFT_215972</name>
</gene>
<proteinExistence type="predicted"/>
<evidence type="ECO:0000313" key="3">
    <source>
        <dbReference type="Proteomes" id="UP001303473"/>
    </source>
</evidence>
<dbReference type="Gene3D" id="1.10.10.60">
    <property type="entry name" value="Homeodomain-like"/>
    <property type="match status" value="1"/>
</dbReference>
<feature type="non-terminal residue" evidence="2">
    <location>
        <position position="93"/>
    </location>
</feature>
<protein>
    <recommendedName>
        <fullName evidence="1">HTH psq-type domain-containing protein</fullName>
    </recommendedName>
</protein>
<feature type="non-terminal residue" evidence="2">
    <location>
        <position position="1"/>
    </location>
</feature>
<dbReference type="SUPFAM" id="SSF46689">
    <property type="entry name" value="Homeodomain-like"/>
    <property type="match status" value="1"/>
</dbReference>
<dbReference type="EMBL" id="MU853972">
    <property type="protein sequence ID" value="KAK3934642.1"/>
    <property type="molecule type" value="Genomic_DNA"/>
</dbReference>
<feature type="domain" description="HTH psq-type" evidence="1">
    <location>
        <begin position="2"/>
        <end position="45"/>
    </location>
</feature>
<dbReference type="GO" id="GO:0003677">
    <property type="term" value="F:DNA binding"/>
    <property type="evidence" value="ECO:0007669"/>
    <property type="project" value="InterPro"/>
</dbReference>
<dbReference type="Proteomes" id="UP001303473">
    <property type="component" value="Unassembled WGS sequence"/>
</dbReference>
<evidence type="ECO:0000313" key="2">
    <source>
        <dbReference type="EMBL" id="KAK3934642.1"/>
    </source>
</evidence>
<reference evidence="3" key="1">
    <citation type="journal article" date="2023" name="Mol. Phylogenet. Evol.">
        <title>Genome-scale phylogeny and comparative genomics of the fungal order Sordariales.</title>
        <authorList>
            <person name="Hensen N."/>
            <person name="Bonometti L."/>
            <person name="Westerberg I."/>
            <person name="Brannstrom I.O."/>
            <person name="Guillou S."/>
            <person name="Cros-Aarteil S."/>
            <person name="Calhoun S."/>
            <person name="Haridas S."/>
            <person name="Kuo A."/>
            <person name="Mondo S."/>
            <person name="Pangilinan J."/>
            <person name="Riley R."/>
            <person name="LaButti K."/>
            <person name="Andreopoulos B."/>
            <person name="Lipzen A."/>
            <person name="Chen C."/>
            <person name="Yan M."/>
            <person name="Daum C."/>
            <person name="Ng V."/>
            <person name="Clum A."/>
            <person name="Steindorff A."/>
            <person name="Ohm R.A."/>
            <person name="Martin F."/>
            <person name="Silar P."/>
            <person name="Natvig D.O."/>
            <person name="Lalanne C."/>
            <person name="Gautier V."/>
            <person name="Ament-Velasquez S.L."/>
            <person name="Kruys A."/>
            <person name="Hutchinson M.I."/>
            <person name="Powell A.J."/>
            <person name="Barry K."/>
            <person name="Miller A.N."/>
            <person name="Grigoriev I.V."/>
            <person name="Debuchy R."/>
            <person name="Gladieux P."/>
            <person name="Hiltunen Thoren M."/>
            <person name="Johannesson H."/>
        </authorList>
    </citation>
    <scope>NUCLEOTIDE SEQUENCE [LARGE SCALE GENOMIC DNA]</scope>
    <source>
        <strain evidence="3">CBS 340.73</strain>
    </source>
</reference>
<sequence>QEDRIQLAIKALNAGQVPSVRQAAHLFSVPRSTLQLRVNGKPARKDSKVHMQRLNPQEANSIEKAIYQLDAWGWSMSIAAIEQLATELLIAKG</sequence>